<name>A0A8H5CHI2_9AGAR</name>
<feature type="compositionally biased region" description="Basic and acidic residues" evidence="1">
    <location>
        <begin position="328"/>
        <end position="339"/>
    </location>
</feature>
<keyword evidence="5" id="KW-1185">Reference proteome</keyword>
<feature type="compositionally biased region" description="Polar residues" evidence="1">
    <location>
        <begin position="297"/>
        <end position="307"/>
    </location>
</feature>
<dbReference type="AlphaFoldDB" id="A0A8H5CHI2"/>
<organism evidence="4 5">
    <name type="scientific">Tetrapyrgos nigripes</name>
    <dbReference type="NCBI Taxonomy" id="182062"/>
    <lineage>
        <taxon>Eukaryota</taxon>
        <taxon>Fungi</taxon>
        <taxon>Dikarya</taxon>
        <taxon>Basidiomycota</taxon>
        <taxon>Agaricomycotina</taxon>
        <taxon>Agaricomycetes</taxon>
        <taxon>Agaricomycetidae</taxon>
        <taxon>Agaricales</taxon>
        <taxon>Marasmiineae</taxon>
        <taxon>Marasmiaceae</taxon>
        <taxon>Tetrapyrgos</taxon>
    </lineage>
</organism>
<comment type="caution">
    <text evidence="4">The sequence shown here is derived from an EMBL/GenBank/DDBJ whole genome shotgun (WGS) entry which is preliminary data.</text>
</comment>
<protein>
    <submittedName>
        <fullName evidence="4">Uncharacterized protein</fullName>
    </submittedName>
</protein>
<feature type="transmembrane region" description="Helical" evidence="2">
    <location>
        <begin position="167"/>
        <end position="190"/>
    </location>
</feature>
<dbReference type="Proteomes" id="UP000559256">
    <property type="component" value="Unassembled WGS sequence"/>
</dbReference>
<feature type="region of interest" description="Disordered" evidence="1">
    <location>
        <begin position="125"/>
        <end position="163"/>
    </location>
</feature>
<evidence type="ECO:0000256" key="3">
    <source>
        <dbReference type="SAM" id="SignalP"/>
    </source>
</evidence>
<feature type="compositionally biased region" description="Polar residues" evidence="1">
    <location>
        <begin position="138"/>
        <end position="163"/>
    </location>
</feature>
<gene>
    <name evidence="4" type="ORF">D9758_014058</name>
</gene>
<proteinExistence type="predicted"/>
<feature type="compositionally biased region" description="Polar residues" evidence="1">
    <location>
        <begin position="380"/>
        <end position="390"/>
    </location>
</feature>
<sequence length="408" mass="43689">MKPLVLFLLYVARYSLPVSASYRFEIPPTVTVGVPIEATCIAQTLDDFKLSLFPAQAKPGQENDPINGYATDFKNPLKPDPSTGATRFVVASPGMVNKRIKFQPIHPIDNSVAFRAVDASTSSAPSTPSASALVAPAGSNNPNNGTAGESSSTSRNNDTPSSNSNTIIIAVVVTVVVVAVAAALIFIFWYRARHLKKEQRAMSSGGSGFGFVPGPGSGSEASHNFYGERMMRTSNNNMVVVPGLRYSGATGSGSEKVSPIMSYPYPGPSRQGPGSEAGSHKSYTDAPRTSFYGGSTIAPSDSISQVGYQGRFKKVMDDVDEDEDDDRDREMDGDPEKGYAESFMSIEPPARPTSEAQDRWGMTDSDSSRVAGHGHGYQGQDYSPSYNQRNLVPVRKPVPSITDSYTPR</sequence>
<accession>A0A8H5CHI2</accession>
<evidence type="ECO:0000256" key="1">
    <source>
        <dbReference type="SAM" id="MobiDB-lite"/>
    </source>
</evidence>
<evidence type="ECO:0000313" key="5">
    <source>
        <dbReference type="Proteomes" id="UP000559256"/>
    </source>
</evidence>
<reference evidence="4 5" key="1">
    <citation type="journal article" date="2020" name="ISME J.">
        <title>Uncovering the hidden diversity of litter-decomposition mechanisms in mushroom-forming fungi.</title>
        <authorList>
            <person name="Floudas D."/>
            <person name="Bentzer J."/>
            <person name="Ahren D."/>
            <person name="Johansson T."/>
            <person name="Persson P."/>
            <person name="Tunlid A."/>
        </authorList>
    </citation>
    <scope>NUCLEOTIDE SEQUENCE [LARGE SCALE GENOMIC DNA]</scope>
    <source>
        <strain evidence="4 5">CBS 291.85</strain>
    </source>
</reference>
<evidence type="ECO:0000313" key="4">
    <source>
        <dbReference type="EMBL" id="KAF5341568.1"/>
    </source>
</evidence>
<evidence type="ECO:0000256" key="2">
    <source>
        <dbReference type="SAM" id="Phobius"/>
    </source>
</evidence>
<feature type="region of interest" description="Disordered" evidence="1">
    <location>
        <begin position="250"/>
        <end position="408"/>
    </location>
</feature>
<feature type="compositionally biased region" description="Acidic residues" evidence="1">
    <location>
        <begin position="318"/>
        <end position="327"/>
    </location>
</feature>
<feature type="chain" id="PRO_5034111815" evidence="3">
    <location>
        <begin position="21"/>
        <end position="408"/>
    </location>
</feature>
<keyword evidence="2" id="KW-0812">Transmembrane</keyword>
<keyword evidence="2" id="KW-1133">Transmembrane helix</keyword>
<dbReference type="EMBL" id="JAACJM010000160">
    <property type="protein sequence ID" value="KAF5341568.1"/>
    <property type="molecule type" value="Genomic_DNA"/>
</dbReference>
<keyword evidence="3" id="KW-0732">Signal</keyword>
<feature type="compositionally biased region" description="Low complexity" evidence="1">
    <location>
        <begin position="125"/>
        <end position="137"/>
    </location>
</feature>
<feature type="signal peptide" evidence="3">
    <location>
        <begin position="1"/>
        <end position="20"/>
    </location>
</feature>
<keyword evidence="2" id="KW-0472">Membrane</keyword>